<feature type="transmembrane region" description="Helical" evidence="8">
    <location>
        <begin position="156"/>
        <end position="175"/>
    </location>
</feature>
<dbReference type="EMBL" id="CP059833">
    <property type="protein sequence ID" value="QMV84858.1"/>
    <property type="molecule type" value="Genomic_DNA"/>
</dbReference>
<keyword evidence="7 8" id="KW-0472">Membrane</keyword>
<keyword evidence="10" id="KW-1185">Reference proteome</keyword>
<feature type="transmembrane region" description="Helical" evidence="8">
    <location>
        <begin position="270"/>
        <end position="291"/>
    </location>
</feature>
<dbReference type="AlphaFoldDB" id="A0A7G5FE17"/>
<feature type="transmembrane region" description="Helical" evidence="8">
    <location>
        <begin position="338"/>
        <end position="357"/>
    </location>
</feature>
<evidence type="ECO:0000256" key="5">
    <source>
        <dbReference type="ARBA" id="ARBA00022692"/>
    </source>
</evidence>
<protein>
    <submittedName>
        <fullName evidence="9">Amino acid permease</fullName>
    </submittedName>
</protein>
<reference evidence="9 10" key="1">
    <citation type="submission" date="2020-07" db="EMBL/GenBank/DDBJ databases">
        <title>non toxigenic Corynebacterium sp. nov from a clinical source.</title>
        <authorList>
            <person name="Bernier A.-M."/>
            <person name="Bernard K."/>
        </authorList>
    </citation>
    <scope>NUCLEOTIDE SEQUENCE [LARGE SCALE GENOMIC DNA]</scope>
    <source>
        <strain evidence="10">NML 93-0612</strain>
    </source>
</reference>
<feature type="transmembrane region" description="Helical" evidence="8">
    <location>
        <begin position="21"/>
        <end position="42"/>
    </location>
</feature>
<feature type="transmembrane region" description="Helical" evidence="8">
    <location>
        <begin position="96"/>
        <end position="115"/>
    </location>
</feature>
<proteinExistence type="predicted"/>
<feature type="transmembrane region" description="Helical" evidence="8">
    <location>
        <begin position="377"/>
        <end position="401"/>
    </location>
</feature>
<sequence length="406" mass="43408">MSTTTTVSPREDYKESHISPLQGVALIFGTNIGAGILSLPYAGRNGGFLALFLALFIAGTLTTISMLYVAEVSLRTKRPMQLSGLAEQYLGNWGRWAVFVAIMVNGTGALIAYAAGSGELLNNLIGIPPIAGTLVFFLIGSIIMYKGLEATGVSELLITTAMALIIFILCGWTFIGPGISLSNVWVFNPYFIIPIMNLAVFTFMAQYVVPELARGMEKQHSAQISKAIIAGMVVTGFMLSLVPFAALGLLGHSVSEVVTLSWGEELGRSAYYMANVFALLAMFTSFMAIGYTTMRNVIDIAHWPQHGKQRAIAVLITVLIPLFISLAGFGGFVSALSYAGGLAGVIMSIVPVLLLNASRVRGNRDPAWTVGWSSHPLIQWTIILVYGLAGLYSVGTILGIVPAGWQ</sequence>
<comment type="subcellular location">
    <subcellularLocation>
        <location evidence="1">Cell inner membrane</location>
        <topology evidence="1">Multi-pass membrane protein</topology>
    </subcellularLocation>
</comment>
<feature type="transmembrane region" description="Helical" evidence="8">
    <location>
        <begin position="121"/>
        <end position="144"/>
    </location>
</feature>
<organism evidence="9 10">
    <name type="scientific">Corynebacterium hindlerae</name>
    <dbReference type="NCBI Taxonomy" id="699041"/>
    <lineage>
        <taxon>Bacteria</taxon>
        <taxon>Bacillati</taxon>
        <taxon>Actinomycetota</taxon>
        <taxon>Actinomycetes</taxon>
        <taxon>Mycobacteriales</taxon>
        <taxon>Corynebacteriaceae</taxon>
        <taxon>Corynebacterium</taxon>
    </lineage>
</organism>
<name>A0A7G5FE17_9CORY</name>
<dbReference type="Gene3D" id="1.20.1740.10">
    <property type="entry name" value="Amino acid/polyamine transporter I"/>
    <property type="match status" value="1"/>
</dbReference>
<accession>A0A7G5FE17</accession>
<dbReference type="Proteomes" id="UP000515570">
    <property type="component" value="Chromosome"/>
</dbReference>
<evidence type="ECO:0000256" key="7">
    <source>
        <dbReference type="ARBA" id="ARBA00023136"/>
    </source>
</evidence>
<gene>
    <name evidence="9" type="ORF">HW450_11035</name>
</gene>
<dbReference type="InterPro" id="IPR018227">
    <property type="entry name" value="Amino_acid_transport_2"/>
</dbReference>
<keyword evidence="5 8" id="KW-0812">Transmembrane</keyword>
<feature type="transmembrane region" description="Helical" evidence="8">
    <location>
        <begin position="187"/>
        <end position="209"/>
    </location>
</feature>
<dbReference type="Pfam" id="PF03222">
    <property type="entry name" value="Trp_Tyr_perm"/>
    <property type="match status" value="1"/>
</dbReference>
<keyword evidence="4" id="KW-0997">Cell inner membrane</keyword>
<feature type="transmembrane region" description="Helical" evidence="8">
    <location>
        <begin position="312"/>
        <end position="332"/>
    </location>
</feature>
<keyword evidence="6 8" id="KW-1133">Transmembrane helix</keyword>
<evidence type="ECO:0000256" key="3">
    <source>
        <dbReference type="ARBA" id="ARBA00022475"/>
    </source>
</evidence>
<keyword evidence="3" id="KW-1003">Cell membrane</keyword>
<dbReference type="GO" id="GO:0003333">
    <property type="term" value="P:amino acid transmembrane transport"/>
    <property type="evidence" value="ECO:0007669"/>
    <property type="project" value="InterPro"/>
</dbReference>
<evidence type="ECO:0000256" key="2">
    <source>
        <dbReference type="ARBA" id="ARBA00022448"/>
    </source>
</evidence>
<feature type="transmembrane region" description="Helical" evidence="8">
    <location>
        <begin position="48"/>
        <end position="70"/>
    </location>
</feature>
<evidence type="ECO:0000313" key="9">
    <source>
        <dbReference type="EMBL" id="QMV84858.1"/>
    </source>
</evidence>
<evidence type="ECO:0000256" key="4">
    <source>
        <dbReference type="ARBA" id="ARBA00022519"/>
    </source>
</evidence>
<evidence type="ECO:0000256" key="6">
    <source>
        <dbReference type="ARBA" id="ARBA00022989"/>
    </source>
</evidence>
<evidence type="ECO:0000256" key="1">
    <source>
        <dbReference type="ARBA" id="ARBA00004429"/>
    </source>
</evidence>
<evidence type="ECO:0000313" key="10">
    <source>
        <dbReference type="Proteomes" id="UP000515570"/>
    </source>
</evidence>
<dbReference type="PANTHER" id="PTHR32195">
    <property type="entry name" value="OS07G0662800 PROTEIN"/>
    <property type="match status" value="1"/>
</dbReference>
<keyword evidence="2" id="KW-0813">Transport</keyword>
<dbReference type="GO" id="GO:0005886">
    <property type="term" value="C:plasma membrane"/>
    <property type="evidence" value="ECO:0007669"/>
    <property type="project" value="UniProtKB-SubCell"/>
</dbReference>
<dbReference type="PANTHER" id="PTHR32195:SF26">
    <property type="entry name" value="TRYPTOPHAN OR TYROSINE TRANSPORTER PROTEIN"/>
    <property type="match status" value="1"/>
</dbReference>
<dbReference type="RefSeq" id="WP_182385665.1">
    <property type="nucleotide sequence ID" value="NZ_CP059833.1"/>
</dbReference>
<evidence type="ECO:0000256" key="8">
    <source>
        <dbReference type="SAM" id="Phobius"/>
    </source>
</evidence>
<feature type="transmembrane region" description="Helical" evidence="8">
    <location>
        <begin position="229"/>
        <end position="250"/>
    </location>
</feature>